<sequence length="142" mass="16519">MSYDLAVFDSRLELRDPKKFYHWYDERTEWEDEIDYNDPTNLTPSLRAWFEDVIKSFPPLNGPFTYRGDDEECQQRQADFTLGRDIIYIAFSWPTAEDAYNACLKLAEKHGVGFFDASGDEGAAWFPNDSGMLEIVHKANDE</sequence>
<dbReference type="EMBL" id="JACOGA010000028">
    <property type="protein sequence ID" value="MBC3875971.1"/>
    <property type="molecule type" value="Genomic_DNA"/>
</dbReference>
<gene>
    <name evidence="1" type="ORF">H8K55_20450</name>
</gene>
<evidence type="ECO:0008006" key="3">
    <source>
        <dbReference type="Google" id="ProtNLM"/>
    </source>
</evidence>
<dbReference type="Proteomes" id="UP000624279">
    <property type="component" value="Unassembled WGS sequence"/>
</dbReference>
<evidence type="ECO:0000313" key="2">
    <source>
        <dbReference type="Proteomes" id="UP000624279"/>
    </source>
</evidence>
<keyword evidence="2" id="KW-1185">Reference proteome</keyword>
<proteinExistence type="predicted"/>
<reference evidence="1 2" key="1">
    <citation type="submission" date="2020-08" db="EMBL/GenBank/DDBJ databases">
        <title>Novel species isolated from subtropical streams in China.</title>
        <authorList>
            <person name="Lu H."/>
        </authorList>
    </citation>
    <scope>NUCLEOTIDE SEQUENCE [LARGE SCALE GENOMIC DNA]</scope>
    <source>
        <strain evidence="1 2">LX15W</strain>
    </source>
</reference>
<name>A0ABR6YHC7_9BURK</name>
<accession>A0ABR6YHC7</accession>
<organism evidence="1 2">
    <name type="scientific">Undibacterium flavidum</name>
    <dbReference type="NCBI Taxonomy" id="2762297"/>
    <lineage>
        <taxon>Bacteria</taxon>
        <taxon>Pseudomonadati</taxon>
        <taxon>Pseudomonadota</taxon>
        <taxon>Betaproteobacteria</taxon>
        <taxon>Burkholderiales</taxon>
        <taxon>Oxalobacteraceae</taxon>
        <taxon>Undibacterium</taxon>
    </lineage>
</organism>
<dbReference type="RefSeq" id="WP_186943993.1">
    <property type="nucleotide sequence ID" value="NZ_JACOGA010000028.1"/>
</dbReference>
<evidence type="ECO:0000313" key="1">
    <source>
        <dbReference type="EMBL" id="MBC3875971.1"/>
    </source>
</evidence>
<comment type="caution">
    <text evidence="1">The sequence shown here is derived from an EMBL/GenBank/DDBJ whole genome shotgun (WGS) entry which is preliminary data.</text>
</comment>
<protein>
    <recommendedName>
        <fullName evidence="3">YubB ferredoxin-like domain-containing protein</fullName>
    </recommendedName>
</protein>